<evidence type="ECO:0000313" key="7">
    <source>
        <dbReference type="Proteomes" id="UP000559027"/>
    </source>
</evidence>
<dbReference type="SUPFAM" id="SSF56300">
    <property type="entry name" value="Metallo-dependent phosphatases"/>
    <property type="match status" value="1"/>
</dbReference>
<protein>
    <recommendedName>
        <fullName evidence="8">5'-nucleotidase</fullName>
    </recommendedName>
</protein>
<dbReference type="GO" id="GO:0009166">
    <property type="term" value="P:nucleotide catabolic process"/>
    <property type="evidence" value="ECO:0007669"/>
    <property type="project" value="InterPro"/>
</dbReference>
<evidence type="ECO:0008006" key="8">
    <source>
        <dbReference type="Google" id="ProtNLM"/>
    </source>
</evidence>
<keyword evidence="3" id="KW-0378">Hydrolase</keyword>
<keyword evidence="3" id="KW-0547">Nucleotide-binding</keyword>
<dbReference type="GO" id="GO:0000166">
    <property type="term" value="F:nucleotide binding"/>
    <property type="evidence" value="ECO:0007669"/>
    <property type="project" value="UniProtKB-KW"/>
</dbReference>
<dbReference type="GO" id="GO:0016787">
    <property type="term" value="F:hydrolase activity"/>
    <property type="evidence" value="ECO:0007669"/>
    <property type="project" value="UniProtKB-KW"/>
</dbReference>
<gene>
    <name evidence="6" type="ORF">D9756_005739</name>
</gene>
<dbReference type="InterPro" id="IPR029052">
    <property type="entry name" value="Metallo-depent_PP-like"/>
</dbReference>
<comment type="similarity">
    <text evidence="1 3">Belongs to the 5'-nucleotidase family.</text>
</comment>
<dbReference type="EMBL" id="JAACJO010000008">
    <property type="protein sequence ID" value="KAF5355156.1"/>
    <property type="molecule type" value="Genomic_DNA"/>
</dbReference>
<proteinExistence type="inferred from homology"/>
<evidence type="ECO:0000256" key="1">
    <source>
        <dbReference type="ARBA" id="ARBA00006654"/>
    </source>
</evidence>
<dbReference type="Gene3D" id="3.90.780.10">
    <property type="entry name" value="5'-Nucleotidase, C-terminal domain"/>
    <property type="match status" value="1"/>
</dbReference>
<sequence>MTTTLAIAHFNDVYQVSEQKLRVDGKEESIDVTKFATSLAGVTSKWDTRSDGSKDGLIVFSGDLFSPSVETSVTRGRHMPPIINALGVDVACPGNHEFDLGFPRLKELIVDTKFPWLLSNILDTKTGTVPETMKEFHVLEKKGVRIGFIGLVEKDWIATITGWPDNFEWQDFVEVGKKLSAKLRDPAGEYKCDIIIAITHCRISNDIKLARALNALSPAAQGTQDVASQQGVDLVLGGHDHAYWVSKGFAEWEGFDLQTSNPDATDDQGDTLIVKSGTDFQDLSELIVTLKDTPQGSIRKKIIQEIKGKRIVTRGDVSVHAGVQEIVNKELGTMRSALQEVICNTEVRLDARSEIVRHSETPIANWFVDCLRHSYDEALAKLGYSTVDGCLMNCGSIRGGQIYEPGPITLGDLMVMSPYPEPMVVIEISAADLFGAMENGLSRWPQEEGRFPAISGFRVSWDSSKPAGQRVNGIWLLEDPKQLGSDNKPILVDKEEVLRTSTRKYLLMVGEYMAIGGDGYVDLADKKYILTTENGQPKSAVIRKFLLGAQFLNKQLREKPEDRKGFESKTLDAISGVSNHLKQVRLPRVVPKSALRSIPLFGSALSNVQDIVHDTAQLVLDGLVPAVQWLISTPLIIAAHIIADHEDMGLMDCYERRRDSILGKDQAKVEEAGKVAKENLPVIHPVVDGRLKDVKGAA</sequence>
<evidence type="ECO:0000313" key="6">
    <source>
        <dbReference type="EMBL" id="KAF5355156.1"/>
    </source>
</evidence>
<feature type="domain" description="Calcineurin-like phosphoesterase" evidence="4">
    <location>
        <begin position="55"/>
        <end position="243"/>
    </location>
</feature>
<organism evidence="6 7">
    <name type="scientific">Leucocoprinus leucothites</name>
    <dbReference type="NCBI Taxonomy" id="201217"/>
    <lineage>
        <taxon>Eukaryota</taxon>
        <taxon>Fungi</taxon>
        <taxon>Dikarya</taxon>
        <taxon>Basidiomycota</taxon>
        <taxon>Agaricomycotina</taxon>
        <taxon>Agaricomycetes</taxon>
        <taxon>Agaricomycetidae</taxon>
        <taxon>Agaricales</taxon>
        <taxon>Agaricineae</taxon>
        <taxon>Agaricaceae</taxon>
        <taxon>Leucocoprinus</taxon>
    </lineage>
</organism>
<dbReference type="InterPro" id="IPR008334">
    <property type="entry name" value="5'-Nucleotdase_C"/>
</dbReference>
<dbReference type="InterPro" id="IPR004843">
    <property type="entry name" value="Calcineurin-like_PHP"/>
</dbReference>
<dbReference type="AlphaFoldDB" id="A0A8H5D9J0"/>
<keyword evidence="7" id="KW-1185">Reference proteome</keyword>
<dbReference type="Proteomes" id="UP000559027">
    <property type="component" value="Unassembled WGS sequence"/>
</dbReference>
<name>A0A8H5D9J0_9AGAR</name>
<dbReference type="PANTHER" id="PTHR11575:SF48">
    <property type="entry name" value="5'-NUCLEOTIDASE"/>
    <property type="match status" value="1"/>
</dbReference>
<dbReference type="Gene3D" id="3.60.21.10">
    <property type="match status" value="1"/>
</dbReference>
<keyword evidence="2" id="KW-0732">Signal</keyword>
<dbReference type="PANTHER" id="PTHR11575">
    <property type="entry name" value="5'-NUCLEOTIDASE-RELATED"/>
    <property type="match status" value="1"/>
</dbReference>
<dbReference type="PRINTS" id="PR01607">
    <property type="entry name" value="APYRASEFAMLY"/>
</dbReference>
<dbReference type="InterPro" id="IPR006179">
    <property type="entry name" value="5_nucleotidase/apyrase"/>
</dbReference>
<evidence type="ECO:0000256" key="3">
    <source>
        <dbReference type="RuleBase" id="RU362119"/>
    </source>
</evidence>
<dbReference type="InterPro" id="IPR036907">
    <property type="entry name" value="5'-Nucleotdase_C_sf"/>
</dbReference>
<dbReference type="SUPFAM" id="SSF55816">
    <property type="entry name" value="5'-nucleotidase (syn. UDP-sugar hydrolase), C-terminal domain"/>
    <property type="match status" value="1"/>
</dbReference>
<reference evidence="6 7" key="1">
    <citation type="journal article" date="2020" name="ISME J.">
        <title>Uncovering the hidden diversity of litter-decomposition mechanisms in mushroom-forming fungi.</title>
        <authorList>
            <person name="Floudas D."/>
            <person name="Bentzer J."/>
            <person name="Ahren D."/>
            <person name="Johansson T."/>
            <person name="Persson P."/>
            <person name="Tunlid A."/>
        </authorList>
    </citation>
    <scope>NUCLEOTIDE SEQUENCE [LARGE SCALE GENOMIC DNA]</scope>
    <source>
        <strain evidence="6 7">CBS 146.42</strain>
    </source>
</reference>
<accession>A0A8H5D9J0</accession>
<feature type="domain" description="5'-Nucleotidase C-terminal" evidence="5">
    <location>
        <begin position="351"/>
        <end position="520"/>
    </location>
</feature>
<dbReference type="Pfam" id="PF00149">
    <property type="entry name" value="Metallophos"/>
    <property type="match status" value="1"/>
</dbReference>
<evidence type="ECO:0000259" key="4">
    <source>
        <dbReference type="Pfam" id="PF00149"/>
    </source>
</evidence>
<evidence type="ECO:0000259" key="5">
    <source>
        <dbReference type="Pfam" id="PF02872"/>
    </source>
</evidence>
<dbReference type="Pfam" id="PF02872">
    <property type="entry name" value="5_nucleotid_C"/>
    <property type="match status" value="1"/>
</dbReference>
<evidence type="ECO:0000256" key="2">
    <source>
        <dbReference type="ARBA" id="ARBA00022729"/>
    </source>
</evidence>
<comment type="caution">
    <text evidence="6">The sequence shown here is derived from an EMBL/GenBank/DDBJ whole genome shotgun (WGS) entry which is preliminary data.</text>
</comment>
<dbReference type="OrthoDB" id="10252235at2759"/>